<dbReference type="Pfam" id="PF01478">
    <property type="entry name" value="Peptidase_A24"/>
    <property type="match status" value="1"/>
</dbReference>
<organism evidence="8 9">
    <name type="scientific">Sphingobium boeckii</name>
    <dbReference type="NCBI Taxonomy" id="1082345"/>
    <lineage>
        <taxon>Bacteria</taxon>
        <taxon>Pseudomonadati</taxon>
        <taxon>Pseudomonadota</taxon>
        <taxon>Alphaproteobacteria</taxon>
        <taxon>Sphingomonadales</taxon>
        <taxon>Sphingomonadaceae</taxon>
        <taxon>Sphingobium</taxon>
    </lineage>
</organism>
<keyword evidence="8" id="KW-0378">Hydrolase</keyword>
<keyword evidence="9" id="KW-1185">Reference proteome</keyword>
<name>A0A7W9EGF2_9SPHN</name>
<dbReference type="PANTHER" id="PTHR36506:SF1">
    <property type="entry name" value="PREFLAGELLIN PEPTIDASE"/>
    <property type="match status" value="1"/>
</dbReference>
<evidence type="ECO:0000313" key="8">
    <source>
        <dbReference type="EMBL" id="MBB5687065.1"/>
    </source>
</evidence>
<keyword evidence="4 6" id="KW-1133">Transmembrane helix</keyword>
<evidence type="ECO:0000313" key="9">
    <source>
        <dbReference type="Proteomes" id="UP000549617"/>
    </source>
</evidence>
<comment type="subcellular location">
    <subcellularLocation>
        <location evidence="1">Cell membrane</location>
        <topology evidence="1">Multi-pass membrane protein</topology>
    </subcellularLocation>
</comment>
<keyword evidence="2" id="KW-1003">Cell membrane</keyword>
<dbReference type="InterPro" id="IPR000045">
    <property type="entry name" value="Prepilin_IV_endopep_pep"/>
</dbReference>
<dbReference type="RefSeq" id="WP_246350830.1">
    <property type="nucleotide sequence ID" value="NZ_JACIJC010000005.1"/>
</dbReference>
<dbReference type="GO" id="GO:0004190">
    <property type="term" value="F:aspartic-type endopeptidase activity"/>
    <property type="evidence" value="ECO:0007669"/>
    <property type="project" value="UniProtKB-EC"/>
</dbReference>
<dbReference type="Proteomes" id="UP000549617">
    <property type="component" value="Unassembled WGS sequence"/>
</dbReference>
<proteinExistence type="predicted"/>
<dbReference type="AlphaFoldDB" id="A0A7W9EGF2"/>
<evidence type="ECO:0000256" key="6">
    <source>
        <dbReference type="SAM" id="Phobius"/>
    </source>
</evidence>
<feature type="transmembrane region" description="Helical" evidence="6">
    <location>
        <begin position="53"/>
        <end position="72"/>
    </location>
</feature>
<feature type="transmembrane region" description="Helical" evidence="6">
    <location>
        <begin position="92"/>
        <end position="113"/>
    </location>
</feature>
<protein>
    <submittedName>
        <fullName evidence="8">Prepilin peptidase CpaA</fullName>
        <ecNumber evidence="8">3.4.23.43</ecNumber>
    </submittedName>
</protein>
<gene>
    <name evidence="8" type="ORF">FHS49_003093</name>
</gene>
<evidence type="ECO:0000256" key="2">
    <source>
        <dbReference type="ARBA" id="ARBA00022475"/>
    </source>
</evidence>
<evidence type="ECO:0000256" key="1">
    <source>
        <dbReference type="ARBA" id="ARBA00004651"/>
    </source>
</evidence>
<evidence type="ECO:0000256" key="5">
    <source>
        <dbReference type="ARBA" id="ARBA00023136"/>
    </source>
</evidence>
<feature type="domain" description="Prepilin type IV endopeptidase peptidase" evidence="7">
    <location>
        <begin position="4"/>
        <end position="107"/>
    </location>
</feature>
<feature type="transmembrane region" description="Helical" evidence="6">
    <location>
        <begin position="125"/>
        <end position="144"/>
    </location>
</feature>
<sequence>MVAALGCALLLAAFTDIRGRIVENWLNAGIALAAPLYWWASGYQLWPDMAIQIAVAALVFAIFAGVFAIGAMGGGDVKLIGALALWLPFQQLIFMLLVMSIAGGVLTAAMAVVHKIRKSKDNLEIPYAVAIAAGGLWVLGASNFNHFA</sequence>
<dbReference type="InterPro" id="IPR052218">
    <property type="entry name" value="Preflagellin_Peptidase"/>
</dbReference>
<dbReference type="GO" id="GO:0005886">
    <property type="term" value="C:plasma membrane"/>
    <property type="evidence" value="ECO:0007669"/>
    <property type="project" value="UniProtKB-SubCell"/>
</dbReference>
<keyword evidence="5 6" id="KW-0472">Membrane</keyword>
<dbReference type="PANTHER" id="PTHR36506">
    <property type="entry name" value="PREFLAGELLIN PEPTIDASE"/>
    <property type="match status" value="1"/>
</dbReference>
<dbReference type="EMBL" id="JACIJC010000005">
    <property type="protein sequence ID" value="MBB5687065.1"/>
    <property type="molecule type" value="Genomic_DNA"/>
</dbReference>
<reference evidence="8 9" key="1">
    <citation type="submission" date="2020-08" db="EMBL/GenBank/DDBJ databases">
        <title>Genomic Encyclopedia of Type Strains, Phase IV (KMG-IV): sequencing the most valuable type-strain genomes for metagenomic binning, comparative biology and taxonomic classification.</title>
        <authorList>
            <person name="Goeker M."/>
        </authorList>
    </citation>
    <scope>NUCLEOTIDE SEQUENCE [LARGE SCALE GENOMIC DNA]</scope>
    <source>
        <strain evidence="8 9">DSM 25079</strain>
    </source>
</reference>
<comment type="caution">
    <text evidence="8">The sequence shown here is derived from an EMBL/GenBank/DDBJ whole genome shotgun (WGS) entry which is preliminary data.</text>
</comment>
<evidence type="ECO:0000259" key="7">
    <source>
        <dbReference type="Pfam" id="PF01478"/>
    </source>
</evidence>
<keyword evidence="3 6" id="KW-0812">Transmembrane</keyword>
<evidence type="ECO:0000256" key="4">
    <source>
        <dbReference type="ARBA" id="ARBA00022989"/>
    </source>
</evidence>
<evidence type="ECO:0000256" key="3">
    <source>
        <dbReference type="ARBA" id="ARBA00022692"/>
    </source>
</evidence>
<accession>A0A7W9EGF2</accession>
<dbReference type="Gene3D" id="1.20.120.1220">
    <property type="match status" value="1"/>
</dbReference>
<dbReference type="EC" id="3.4.23.43" evidence="8"/>